<evidence type="ECO:0000256" key="2">
    <source>
        <dbReference type="ARBA" id="ARBA00012438"/>
    </source>
</evidence>
<dbReference type="PROSITE" id="PS50109">
    <property type="entry name" value="HIS_KIN"/>
    <property type="match status" value="1"/>
</dbReference>
<dbReference type="Pfam" id="PF00512">
    <property type="entry name" value="HisKA"/>
    <property type="match status" value="1"/>
</dbReference>
<dbReference type="STRING" id="246194.CHY_0935"/>
<evidence type="ECO:0000256" key="5">
    <source>
        <dbReference type="ARBA" id="ARBA00022741"/>
    </source>
</evidence>
<dbReference type="InterPro" id="IPR036097">
    <property type="entry name" value="HisK_dim/P_sf"/>
</dbReference>
<evidence type="ECO:0000313" key="12">
    <source>
        <dbReference type="Proteomes" id="UP000002706"/>
    </source>
</evidence>
<dbReference type="InterPro" id="IPR003594">
    <property type="entry name" value="HATPase_dom"/>
</dbReference>
<organism evidence="11 12">
    <name type="scientific">Carboxydothermus hydrogenoformans (strain ATCC BAA-161 / DSM 6008 / Z-2901)</name>
    <dbReference type="NCBI Taxonomy" id="246194"/>
    <lineage>
        <taxon>Bacteria</taxon>
        <taxon>Bacillati</taxon>
        <taxon>Bacillota</taxon>
        <taxon>Clostridia</taxon>
        <taxon>Thermoanaerobacterales</taxon>
        <taxon>Thermoanaerobacteraceae</taxon>
        <taxon>Carboxydothermus</taxon>
    </lineage>
</organism>
<dbReference type="InterPro" id="IPR003661">
    <property type="entry name" value="HisK_dim/P_dom"/>
</dbReference>
<dbReference type="EC" id="2.7.13.3" evidence="2"/>
<dbReference type="EMBL" id="CP000141">
    <property type="protein sequence ID" value="ABB13996.1"/>
    <property type="molecule type" value="Genomic_DNA"/>
</dbReference>
<protein>
    <recommendedName>
        <fullName evidence="2">histidine kinase</fullName>
        <ecNumber evidence="2">2.7.13.3</ecNumber>
    </recommendedName>
</protein>
<evidence type="ECO:0000259" key="10">
    <source>
        <dbReference type="PROSITE" id="PS50112"/>
    </source>
</evidence>
<feature type="domain" description="PAS" evidence="10">
    <location>
        <begin position="54"/>
        <end position="97"/>
    </location>
</feature>
<dbReference type="SUPFAM" id="SSF55785">
    <property type="entry name" value="PYP-like sensor domain (PAS domain)"/>
    <property type="match status" value="1"/>
</dbReference>
<dbReference type="Gene3D" id="3.30.565.10">
    <property type="entry name" value="Histidine kinase-like ATPase, C-terminal domain"/>
    <property type="match status" value="1"/>
</dbReference>
<dbReference type="NCBIfam" id="TIGR00229">
    <property type="entry name" value="sensory_box"/>
    <property type="match status" value="1"/>
</dbReference>
<dbReference type="RefSeq" id="WP_011343858.1">
    <property type="nucleotide sequence ID" value="NC_007503.1"/>
</dbReference>
<dbReference type="OrthoDB" id="9796330at2"/>
<evidence type="ECO:0000256" key="8">
    <source>
        <dbReference type="ARBA" id="ARBA00023012"/>
    </source>
</evidence>
<sequence length="406" mass="46042">MIFCVLISFFFLLTLILVFNQKGLFTLSIKNSKKSKILKKILSFNRLTYLYFTILDNSPNIIIAIDKNNKVIFLNSRAEEVFGITKEEILGKNYEIFFQKFGVLERSILMDSLKYKKTFEVENYPIEVKNCVKRFWGKSYPLFGPKGEISGAVLVLWDTKDKQILTRELINQEKFSVVKTIATGTAHEIRNPLTTVKGFIQLLGQEKLNDPESKVFLNTVLQEINRIEKIISELLILGSDKGLKKTFFNLNYLIEKVVENFTPTAYLNNISIVKNLAKELPLFYGDEESLYLAITSILNNAFEALQKDGVIVIETFYEHGSNEIGLRIADNGPGIPEELRSKIFEPFFTTKPEGTGLGLAICYRTIEEHGGEIRVYNNETGGATFEITLPLPLENAHTQNSANCAG</sequence>
<evidence type="ECO:0000259" key="9">
    <source>
        <dbReference type="PROSITE" id="PS50109"/>
    </source>
</evidence>
<evidence type="ECO:0000256" key="4">
    <source>
        <dbReference type="ARBA" id="ARBA00022679"/>
    </source>
</evidence>
<feature type="domain" description="Histidine kinase" evidence="9">
    <location>
        <begin position="184"/>
        <end position="393"/>
    </location>
</feature>
<dbReference type="InterPro" id="IPR000014">
    <property type="entry name" value="PAS"/>
</dbReference>
<name>Q3ADK2_CARHZ</name>
<dbReference type="CDD" id="cd00082">
    <property type="entry name" value="HisKA"/>
    <property type="match status" value="1"/>
</dbReference>
<dbReference type="Gene3D" id="1.10.287.130">
    <property type="match status" value="1"/>
</dbReference>
<dbReference type="eggNOG" id="COG3852">
    <property type="taxonomic scope" value="Bacteria"/>
</dbReference>
<dbReference type="PRINTS" id="PR00344">
    <property type="entry name" value="BCTRLSENSOR"/>
</dbReference>
<dbReference type="PANTHER" id="PTHR43065">
    <property type="entry name" value="SENSOR HISTIDINE KINASE"/>
    <property type="match status" value="1"/>
</dbReference>
<evidence type="ECO:0000256" key="1">
    <source>
        <dbReference type="ARBA" id="ARBA00000085"/>
    </source>
</evidence>
<proteinExistence type="predicted"/>
<keyword evidence="4" id="KW-0808">Transferase</keyword>
<dbReference type="HOGENOM" id="CLU_000445_114_39_9"/>
<dbReference type="InParanoid" id="Q3ADK2"/>
<dbReference type="SUPFAM" id="SSF47384">
    <property type="entry name" value="Homodimeric domain of signal transducing histidine kinase"/>
    <property type="match status" value="1"/>
</dbReference>
<dbReference type="Gene3D" id="3.30.450.20">
    <property type="entry name" value="PAS domain"/>
    <property type="match status" value="1"/>
</dbReference>
<dbReference type="InterPro" id="IPR035965">
    <property type="entry name" value="PAS-like_dom_sf"/>
</dbReference>
<dbReference type="GO" id="GO:0006355">
    <property type="term" value="P:regulation of DNA-templated transcription"/>
    <property type="evidence" value="ECO:0007669"/>
    <property type="project" value="InterPro"/>
</dbReference>
<dbReference type="GO" id="GO:0000155">
    <property type="term" value="F:phosphorelay sensor kinase activity"/>
    <property type="evidence" value="ECO:0007669"/>
    <property type="project" value="InterPro"/>
</dbReference>
<dbReference type="InterPro" id="IPR013767">
    <property type="entry name" value="PAS_fold"/>
</dbReference>
<dbReference type="KEGG" id="chy:CHY_0935"/>
<dbReference type="PANTHER" id="PTHR43065:SF10">
    <property type="entry name" value="PEROXIDE STRESS-ACTIVATED HISTIDINE KINASE MAK3"/>
    <property type="match status" value="1"/>
</dbReference>
<dbReference type="SMART" id="SM00388">
    <property type="entry name" value="HisKA"/>
    <property type="match status" value="1"/>
</dbReference>
<dbReference type="SMART" id="SM00091">
    <property type="entry name" value="PAS"/>
    <property type="match status" value="1"/>
</dbReference>
<evidence type="ECO:0000256" key="6">
    <source>
        <dbReference type="ARBA" id="ARBA00022777"/>
    </source>
</evidence>
<dbReference type="Pfam" id="PF00989">
    <property type="entry name" value="PAS"/>
    <property type="match status" value="1"/>
</dbReference>
<comment type="catalytic activity">
    <reaction evidence="1">
        <text>ATP + protein L-histidine = ADP + protein N-phospho-L-histidine.</text>
        <dbReference type="EC" id="2.7.13.3"/>
    </reaction>
</comment>
<keyword evidence="3" id="KW-0597">Phosphoprotein</keyword>
<evidence type="ECO:0000256" key="7">
    <source>
        <dbReference type="ARBA" id="ARBA00022840"/>
    </source>
</evidence>
<dbReference type="InterPro" id="IPR036890">
    <property type="entry name" value="HATPase_C_sf"/>
</dbReference>
<keyword evidence="8" id="KW-0902">Two-component regulatory system</keyword>
<evidence type="ECO:0000256" key="3">
    <source>
        <dbReference type="ARBA" id="ARBA00022553"/>
    </source>
</evidence>
<dbReference type="SMART" id="SM00387">
    <property type="entry name" value="HATPase_c"/>
    <property type="match status" value="1"/>
</dbReference>
<evidence type="ECO:0000313" key="11">
    <source>
        <dbReference type="EMBL" id="ABB13996.1"/>
    </source>
</evidence>
<dbReference type="InterPro" id="IPR004358">
    <property type="entry name" value="Sig_transdc_His_kin-like_C"/>
</dbReference>
<gene>
    <name evidence="11" type="ordered locus">CHY_0935</name>
</gene>
<dbReference type="CDD" id="cd00130">
    <property type="entry name" value="PAS"/>
    <property type="match status" value="1"/>
</dbReference>
<reference evidence="11 12" key="1">
    <citation type="journal article" date="2005" name="PLoS Genet.">
        <title>Life in hot carbon monoxide: the complete genome sequence of Carboxydothermus hydrogenoformans Z-2901.</title>
        <authorList>
            <person name="Wu M."/>
            <person name="Ren Q."/>
            <person name="Durkin A.S."/>
            <person name="Daugherty S.C."/>
            <person name="Brinkac L.M."/>
            <person name="Dodson R.J."/>
            <person name="Madupu R."/>
            <person name="Sullivan S.A."/>
            <person name="Kolonay J.F."/>
            <person name="Haft D.H."/>
            <person name="Nelson W.C."/>
            <person name="Tallon L.J."/>
            <person name="Jones K.M."/>
            <person name="Ulrich L.E."/>
            <person name="Gonzalez J.M."/>
            <person name="Zhulin I.B."/>
            <person name="Robb F.T."/>
            <person name="Eisen J.A."/>
        </authorList>
    </citation>
    <scope>NUCLEOTIDE SEQUENCE [LARGE SCALE GENOMIC DNA]</scope>
    <source>
        <strain evidence="12">ATCC BAA-161 / DSM 6008 / Z-2901</strain>
    </source>
</reference>
<dbReference type="Proteomes" id="UP000002706">
    <property type="component" value="Chromosome"/>
</dbReference>
<keyword evidence="7" id="KW-0067">ATP-binding</keyword>
<dbReference type="AlphaFoldDB" id="Q3ADK2"/>
<keyword evidence="12" id="KW-1185">Reference proteome</keyword>
<keyword evidence="5" id="KW-0547">Nucleotide-binding</keyword>
<accession>Q3ADK2</accession>
<dbReference type="PROSITE" id="PS50112">
    <property type="entry name" value="PAS"/>
    <property type="match status" value="1"/>
</dbReference>
<keyword evidence="6 11" id="KW-0418">Kinase</keyword>
<dbReference type="SUPFAM" id="SSF55874">
    <property type="entry name" value="ATPase domain of HSP90 chaperone/DNA topoisomerase II/histidine kinase"/>
    <property type="match status" value="1"/>
</dbReference>
<dbReference type="InterPro" id="IPR005467">
    <property type="entry name" value="His_kinase_dom"/>
</dbReference>
<dbReference type="FunCoup" id="Q3ADK2">
    <property type="interactions" value="207"/>
</dbReference>
<dbReference type="Pfam" id="PF02518">
    <property type="entry name" value="HATPase_c"/>
    <property type="match status" value="1"/>
</dbReference>
<dbReference type="GO" id="GO:0005524">
    <property type="term" value="F:ATP binding"/>
    <property type="evidence" value="ECO:0007669"/>
    <property type="project" value="UniProtKB-KW"/>
</dbReference>